<feature type="transmembrane region" description="Helical" evidence="2">
    <location>
        <begin position="453"/>
        <end position="479"/>
    </location>
</feature>
<dbReference type="PANTHER" id="PTHR36840:SF1">
    <property type="entry name" value="BLL5714 PROTEIN"/>
    <property type="match status" value="1"/>
</dbReference>
<evidence type="ECO:0000256" key="1">
    <source>
        <dbReference type="SAM" id="MobiDB-lite"/>
    </source>
</evidence>
<feature type="transmembrane region" description="Helical" evidence="2">
    <location>
        <begin position="276"/>
        <end position="297"/>
    </location>
</feature>
<feature type="transmembrane region" description="Helical" evidence="2">
    <location>
        <begin position="304"/>
        <end position="324"/>
    </location>
</feature>
<dbReference type="Pfam" id="PF06772">
    <property type="entry name" value="LtrA"/>
    <property type="match status" value="1"/>
</dbReference>
<keyword evidence="2" id="KW-1133">Transmembrane helix</keyword>
<dbReference type="RefSeq" id="XP_047843606.1">
    <property type="nucleotide sequence ID" value="XM_047987620.1"/>
</dbReference>
<feature type="transmembrane region" description="Helical" evidence="2">
    <location>
        <begin position="505"/>
        <end position="524"/>
    </location>
</feature>
<dbReference type="InterPro" id="IPR010640">
    <property type="entry name" value="Low_temperature_requirement_A"/>
</dbReference>
<feature type="transmembrane region" description="Helical" evidence="2">
    <location>
        <begin position="409"/>
        <end position="432"/>
    </location>
</feature>
<dbReference type="KEGG" id="ptkz:JDV02_006244"/>
<dbReference type="EMBL" id="CP086358">
    <property type="protein sequence ID" value="UNI20125.1"/>
    <property type="molecule type" value="Genomic_DNA"/>
</dbReference>
<evidence type="ECO:0008006" key="5">
    <source>
        <dbReference type="Google" id="ProtNLM"/>
    </source>
</evidence>
<name>A0A9Q8QI59_9HYPO</name>
<organism evidence="3 4">
    <name type="scientific">Purpureocillium takamizusanense</name>
    <dbReference type="NCBI Taxonomy" id="2060973"/>
    <lineage>
        <taxon>Eukaryota</taxon>
        <taxon>Fungi</taxon>
        <taxon>Dikarya</taxon>
        <taxon>Ascomycota</taxon>
        <taxon>Pezizomycotina</taxon>
        <taxon>Sordariomycetes</taxon>
        <taxon>Hypocreomycetidae</taxon>
        <taxon>Hypocreales</taxon>
        <taxon>Ophiocordycipitaceae</taxon>
        <taxon>Purpureocillium</taxon>
    </lineage>
</organism>
<protein>
    <recommendedName>
        <fullName evidence="5">Low temperature requirement A</fullName>
    </recommendedName>
</protein>
<feature type="region of interest" description="Disordered" evidence="1">
    <location>
        <begin position="1"/>
        <end position="21"/>
    </location>
</feature>
<accession>A0A9Q8QI59</accession>
<evidence type="ECO:0000256" key="2">
    <source>
        <dbReference type="SAM" id="Phobius"/>
    </source>
</evidence>
<dbReference type="OrthoDB" id="191995at2759"/>
<dbReference type="GeneID" id="72068193"/>
<evidence type="ECO:0000313" key="4">
    <source>
        <dbReference type="Proteomes" id="UP000829364"/>
    </source>
</evidence>
<feature type="transmembrane region" description="Helical" evidence="2">
    <location>
        <begin position="330"/>
        <end position="351"/>
    </location>
</feature>
<keyword evidence="2" id="KW-0472">Membrane</keyword>
<feature type="transmembrane region" description="Helical" evidence="2">
    <location>
        <begin position="386"/>
        <end position="403"/>
    </location>
</feature>
<feature type="transmembrane region" description="Helical" evidence="2">
    <location>
        <begin position="245"/>
        <end position="264"/>
    </location>
</feature>
<feature type="transmembrane region" description="Helical" evidence="2">
    <location>
        <begin position="544"/>
        <end position="562"/>
    </location>
</feature>
<proteinExistence type="predicted"/>
<dbReference type="AlphaFoldDB" id="A0A9Q8QI59"/>
<dbReference type="PANTHER" id="PTHR36840">
    <property type="entry name" value="BLL5714 PROTEIN"/>
    <property type="match status" value="1"/>
</dbReference>
<keyword evidence="2" id="KW-0812">Transmembrane</keyword>
<gene>
    <name evidence="3" type="ORF">JDV02_006244</name>
</gene>
<sequence length="643" mass="71565">MSTTPTGRRRGRPQEFTLPDGKKVIVSLPEDMDALRRKYGNSEELQTEVVIQGSAEHANYLRQSREHHERRKEALRSRHGSAFDEWEDVNGQLNSVTAELERLSNQQSGLGGNFGKFGFDAALRTYDSERDDGAGSSGASISEQGEARPAETIKLFKKPVVKQWFHRGLLWRASEQTEVMAIELFFDLLYVGIIHTNGEHMTEEPNGYELLRFSVTFIMSWKVWTDITLTLSWFESDDVFTRLEILFMIACLLAFTTNMINSFSEDPSTNTYMQLVAYYLAARLFAALHFALTAFTLPMVKGVMICNVFNILVPAALWIGSIHVEMPARLGLIWTAIVLDLFGAGVSHSLFRWARSAGADSKLGARLNRVFEFYPAMNIEHRVERMNAFVSLVLGYSVVSILFQSGGGYSVNAFLGKAVMGLVQAFIFNWIYFDVDGKNLNLHAIRRSANTAILWQVAHLPFIMGYIVATSALTTLVLASDVANANPAELAEPYSGHSEGHFGNAVRYFYCQGLAIALLSMTAISLSHDHRAPATLRWAKRYRLANRVAVCIILFLLPLAHSLDSLELIATTLGLSAWALVVELFGDSCTDDPFIGEKGGCHVRYLARCSKKDMEKAALAEPDAAGRRSADVFALDRHDKTAA</sequence>
<reference evidence="3" key="1">
    <citation type="submission" date="2021-11" db="EMBL/GenBank/DDBJ databases">
        <title>Purpureocillium_takamizusanense_genome.</title>
        <authorList>
            <person name="Nguyen N.-H."/>
        </authorList>
    </citation>
    <scope>NUCLEOTIDE SEQUENCE</scope>
    <source>
        <strain evidence="3">PT3</strain>
    </source>
</reference>
<evidence type="ECO:0000313" key="3">
    <source>
        <dbReference type="EMBL" id="UNI20125.1"/>
    </source>
</evidence>
<keyword evidence="4" id="KW-1185">Reference proteome</keyword>
<dbReference type="Proteomes" id="UP000829364">
    <property type="component" value="Chromosome 5"/>
</dbReference>